<protein>
    <submittedName>
        <fullName evidence="4">Deacetylvindoline O-acetyltransferase</fullName>
        <ecNumber evidence="4">2.3.1.107</ecNumber>
    </submittedName>
    <submittedName>
        <fullName evidence="5">Putative transferase, Chloramphenicol acetyltransferase-like domain protein</fullName>
    </submittedName>
</protein>
<evidence type="ECO:0000256" key="3">
    <source>
        <dbReference type="ARBA" id="ARBA00023315"/>
    </source>
</evidence>
<dbReference type="Gene3D" id="3.30.559.10">
    <property type="entry name" value="Chloramphenicol acetyltransferase-like domain"/>
    <property type="match status" value="2"/>
</dbReference>
<dbReference type="PANTHER" id="PTHR31623:SF86">
    <property type="entry name" value="DEACETYLVINDOLINE O-ACETYLTRANSFERASE"/>
    <property type="match status" value="1"/>
</dbReference>
<reference evidence="5" key="2">
    <citation type="submission" date="2017-02" db="EMBL/GenBank/DDBJ databases">
        <title>Sunflower complete genome.</title>
        <authorList>
            <person name="Langlade N."/>
            <person name="Munos S."/>
        </authorList>
    </citation>
    <scope>NUCLEOTIDE SEQUENCE [LARGE SCALE GENOMIC DNA]</scope>
    <source>
        <tissue evidence="5">Leaves</tissue>
    </source>
</reference>
<dbReference type="Gramene" id="mRNA:HanXRQr2_Chr10g0453131">
    <property type="protein sequence ID" value="CDS:HanXRQr2_Chr10g0453131.1"/>
    <property type="gene ID" value="HanXRQr2_Chr10g0453131"/>
</dbReference>
<reference evidence="4 6" key="1">
    <citation type="journal article" date="2017" name="Nature">
        <title>The sunflower genome provides insights into oil metabolism, flowering and Asterid evolution.</title>
        <authorList>
            <person name="Badouin H."/>
            <person name="Gouzy J."/>
            <person name="Grassa C.J."/>
            <person name="Murat F."/>
            <person name="Staton S.E."/>
            <person name="Cottret L."/>
            <person name="Lelandais-Briere C."/>
            <person name="Owens G.L."/>
            <person name="Carrere S."/>
            <person name="Mayjonade B."/>
            <person name="Legrand L."/>
            <person name="Gill N."/>
            <person name="Kane N.C."/>
            <person name="Bowers J.E."/>
            <person name="Hubner S."/>
            <person name="Bellec A."/>
            <person name="Berard A."/>
            <person name="Berges H."/>
            <person name="Blanchet N."/>
            <person name="Boniface M.C."/>
            <person name="Brunel D."/>
            <person name="Catrice O."/>
            <person name="Chaidir N."/>
            <person name="Claudel C."/>
            <person name="Donnadieu C."/>
            <person name="Faraut T."/>
            <person name="Fievet G."/>
            <person name="Helmstetter N."/>
            <person name="King M."/>
            <person name="Knapp S.J."/>
            <person name="Lai Z."/>
            <person name="Le Paslier M.C."/>
            <person name="Lippi Y."/>
            <person name="Lorenzon L."/>
            <person name="Mandel J.R."/>
            <person name="Marage G."/>
            <person name="Marchand G."/>
            <person name="Marquand E."/>
            <person name="Bret-Mestries E."/>
            <person name="Morien E."/>
            <person name="Nambeesan S."/>
            <person name="Nguyen T."/>
            <person name="Pegot-Espagnet P."/>
            <person name="Pouilly N."/>
            <person name="Raftis F."/>
            <person name="Sallet E."/>
            <person name="Schiex T."/>
            <person name="Thomas J."/>
            <person name="Vandecasteele C."/>
            <person name="Vares D."/>
            <person name="Vear F."/>
            <person name="Vautrin S."/>
            <person name="Crespi M."/>
            <person name="Mangin B."/>
            <person name="Burke J.M."/>
            <person name="Salse J."/>
            <person name="Munos S."/>
            <person name="Vincourt P."/>
            <person name="Rieseberg L.H."/>
            <person name="Langlade N.B."/>
        </authorList>
    </citation>
    <scope>NUCLEOTIDE SEQUENCE [LARGE SCALE GENOMIC DNA]</scope>
    <source>
        <strain evidence="6">cv. SF193</strain>
        <tissue evidence="4">Leaves</tissue>
    </source>
</reference>
<evidence type="ECO:0000313" key="4">
    <source>
        <dbReference type="EMBL" id="KAF5787466.1"/>
    </source>
</evidence>
<dbReference type="OrthoDB" id="671439at2759"/>
<proteinExistence type="inferred from homology"/>
<evidence type="ECO:0000313" key="5">
    <source>
        <dbReference type="EMBL" id="OTG12211.1"/>
    </source>
</evidence>
<dbReference type="Pfam" id="PF02458">
    <property type="entry name" value="Transferase"/>
    <property type="match status" value="1"/>
</dbReference>
<dbReference type="InParanoid" id="A0A251TQB8"/>
<dbReference type="EC" id="2.3.1.107" evidence="4"/>
<reference evidence="4" key="3">
    <citation type="submission" date="2020-06" db="EMBL/GenBank/DDBJ databases">
        <title>Helianthus annuus Genome sequencing and assembly Release 2.</title>
        <authorList>
            <person name="Gouzy J."/>
            <person name="Langlade N."/>
            <person name="Munos S."/>
        </authorList>
    </citation>
    <scope>NUCLEOTIDE SEQUENCE</scope>
    <source>
        <tissue evidence="4">Leaves</tissue>
    </source>
</reference>
<dbReference type="PANTHER" id="PTHR31623">
    <property type="entry name" value="F21J9.9"/>
    <property type="match status" value="1"/>
</dbReference>
<comment type="similarity">
    <text evidence="1">Belongs to the plant acyltransferase family.</text>
</comment>
<dbReference type="InterPro" id="IPR023213">
    <property type="entry name" value="CAT-like_dom_sf"/>
</dbReference>
<keyword evidence="3 4" id="KW-0012">Acyltransferase</keyword>
<dbReference type="Proteomes" id="UP000215914">
    <property type="component" value="Chromosome 10"/>
</dbReference>
<dbReference type="EMBL" id="CM007899">
    <property type="protein sequence ID" value="OTG12211.1"/>
    <property type="molecule type" value="Genomic_DNA"/>
</dbReference>
<evidence type="ECO:0000256" key="1">
    <source>
        <dbReference type="ARBA" id="ARBA00009861"/>
    </source>
</evidence>
<keyword evidence="2 5" id="KW-0808">Transferase</keyword>
<dbReference type="OMA" id="TIGNAYC"/>
<keyword evidence="6" id="KW-1185">Reference proteome</keyword>
<organism evidence="5 6">
    <name type="scientific">Helianthus annuus</name>
    <name type="common">Common sunflower</name>
    <dbReference type="NCBI Taxonomy" id="4232"/>
    <lineage>
        <taxon>Eukaryota</taxon>
        <taxon>Viridiplantae</taxon>
        <taxon>Streptophyta</taxon>
        <taxon>Embryophyta</taxon>
        <taxon>Tracheophyta</taxon>
        <taxon>Spermatophyta</taxon>
        <taxon>Magnoliopsida</taxon>
        <taxon>eudicotyledons</taxon>
        <taxon>Gunneridae</taxon>
        <taxon>Pentapetalae</taxon>
        <taxon>asterids</taxon>
        <taxon>campanulids</taxon>
        <taxon>Asterales</taxon>
        <taxon>Asteraceae</taxon>
        <taxon>Asteroideae</taxon>
        <taxon>Heliantheae alliance</taxon>
        <taxon>Heliantheae</taxon>
        <taxon>Helianthus</taxon>
    </lineage>
</organism>
<dbReference type="AlphaFoldDB" id="A0A251TQB8"/>
<evidence type="ECO:0000313" key="6">
    <source>
        <dbReference type="Proteomes" id="UP000215914"/>
    </source>
</evidence>
<name>A0A251TQB8_HELAN</name>
<dbReference type="GO" id="GO:0047162">
    <property type="term" value="F:17-O-deacetylvindoline O-acetyltransferase activity"/>
    <property type="evidence" value="ECO:0007669"/>
    <property type="project" value="UniProtKB-EC"/>
</dbReference>
<evidence type="ECO:0000256" key="2">
    <source>
        <dbReference type="ARBA" id="ARBA00022679"/>
    </source>
</evidence>
<dbReference type="EMBL" id="MNCJ02000325">
    <property type="protein sequence ID" value="KAF5787466.1"/>
    <property type="molecule type" value="Genomic_DNA"/>
</dbReference>
<gene>
    <name evidence="5" type="ORF">HannXRQ_Chr10g0307191</name>
    <name evidence="4" type="ORF">HanXRQr2_Chr10g0453131</name>
</gene>
<sequence length="451" mass="50313">MMIVNLLRSARRQLHTIISHETIKPSSPTPSHLHTYNLSELDLLNPKAYIPLLLFYPNNPNCTLTTHQKSTVLKKSLSQSLTQHYPFAGRLFTPTTPSYIDCNDQGVVFVEARNDSQLDTFQHMTGQDETLGQLFADGVVHYMPPSITNVVRVQVNHFSCGGLGVALSMSHLVGDACSLGSFLSHWASVARYGSSDHRQVLPMKPHFIHYPRSESIRAPAPNGDRDINQIRIFGVRRFVFRNSKLSELKNKVVFEAGGSINNPTRVEVLTSMLYTTAVKAAATKSGTFKPSYLFFMVNMRDKFVEKLPQTTIGNFVSLMMVPTRHTSDTSISSVVAEIKKQKLEFEGIQSVQQLAENTKSSKVRNQDLENIGEGSYYCSSLCGFPYSKLDFGWGKPMGTTLATKSTGKNGFVLMDKADGDGIEALVMLEEEHMKIFENDKEMLSYCQSDSI</sequence>
<accession>A0A251TQB8</accession>